<protein>
    <recommendedName>
        <fullName evidence="3">DUF2239 domain-containing protein</fullName>
    </recommendedName>
</protein>
<gene>
    <name evidence="1" type="ORF">POI8812_02718</name>
</gene>
<accession>A0A2R8ADY9</accession>
<dbReference type="AlphaFoldDB" id="A0A2R8ADY9"/>
<dbReference type="InterPro" id="IPR018715">
    <property type="entry name" value="DUF2239"/>
</dbReference>
<name>A0A2R8ADY9_9RHOB</name>
<evidence type="ECO:0000313" key="2">
    <source>
        <dbReference type="Proteomes" id="UP000244932"/>
    </source>
</evidence>
<proteinExistence type="predicted"/>
<dbReference type="Pfam" id="PF09998">
    <property type="entry name" value="DUF2239"/>
    <property type="match status" value="1"/>
</dbReference>
<evidence type="ECO:0000313" key="1">
    <source>
        <dbReference type="EMBL" id="SPF30382.1"/>
    </source>
</evidence>
<dbReference type="OrthoDB" id="282960at2"/>
<evidence type="ECO:0008006" key="3">
    <source>
        <dbReference type="Google" id="ProtNLM"/>
    </source>
</evidence>
<sequence>MTTPISGTLTAFAGTRRLASGPAAEVAIALSRYGGDAPILIWRDSTGHEMDLDLRGSEADIRARYAPPSRGRGRPKLGVTPREVTLLPRHWDWLASQRGGASAALRRLVDEARKAEARGDSLPRQRIDAAWQFMTSMAGDLPGFEEASRKLYANDLRGAEALMQEWPKDVVTHIWTLLDYRADG</sequence>
<reference evidence="1 2" key="1">
    <citation type="submission" date="2018-03" db="EMBL/GenBank/DDBJ databases">
        <authorList>
            <person name="Keele B.F."/>
        </authorList>
    </citation>
    <scope>NUCLEOTIDE SEQUENCE [LARGE SCALE GENOMIC DNA]</scope>
    <source>
        <strain evidence="1 2">CeCT 8812</strain>
    </source>
</reference>
<dbReference type="RefSeq" id="WP_108783074.1">
    <property type="nucleotide sequence ID" value="NZ_OMKW01000003.1"/>
</dbReference>
<dbReference type="Proteomes" id="UP000244932">
    <property type="component" value="Unassembled WGS sequence"/>
</dbReference>
<dbReference type="EMBL" id="OMKW01000003">
    <property type="protein sequence ID" value="SPF30382.1"/>
    <property type="molecule type" value="Genomic_DNA"/>
</dbReference>
<keyword evidence="2" id="KW-1185">Reference proteome</keyword>
<organism evidence="1 2">
    <name type="scientific">Pontivivens insulae</name>
    <dbReference type="NCBI Taxonomy" id="1639689"/>
    <lineage>
        <taxon>Bacteria</taxon>
        <taxon>Pseudomonadati</taxon>
        <taxon>Pseudomonadota</taxon>
        <taxon>Alphaproteobacteria</taxon>
        <taxon>Rhodobacterales</taxon>
        <taxon>Paracoccaceae</taxon>
        <taxon>Pontivivens</taxon>
    </lineage>
</organism>